<evidence type="ECO:0000256" key="7">
    <source>
        <dbReference type="ARBA" id="ARBA00022801"/>
    </source>
</evidence>
<dbReference type="InterPro" id="IPR020549">
    <property type="entry name" value="YbeY_CS"/>
</dbReference>
<keyword evidence="5 9" id="KW-0479">Metal-binding</keyword>
<organism evidence="10 11">
    <name type="scientific">Andreesenia angusta</name>
    <dbReference type="NCBI Taxonomy" id="39480"/>
    <lineage>
        <taxon>Bacteria</taxon>
        <taxon>Bacillati</taxon>
        <taxon>Bacillota</taxon>
        <taxon>Tissierellia</taxon>
        <taxon>Tissierellales</taxon>
        <taxon>Gottschalkiaceae</taxon>
        <taxon>Andreesenia</taxon>
    </lineage>
</organism>
<feature type="binding site" evidence="9">
    <location>
        <position position="124"/>
    </location>
    <ligand>
        <name>Zn(2+)</name>
        <dbReference type="ChEBI" id="CHEBI:29105"/>
        <note>catalytic</note>
    </ligand>
</feature>
<dbReference type="PROSITE" id="PS01306">
    <property type="entry name" value="UPF0054"/>
    <property type="match status" value="1"/>
</dbReference>
<dbReference type="OrthoDB" id="9807740at2"/>
<evidence type="ECO:0000256" key="5">
    <source>
        <dbReference type="ARBA" id="ARBA00022723"/>
    </source>
</evidence>
<dbReference type="NCBIfam" id="TIGR00043">
    <property type="entry name" value="rRNA maturation RNase YbeY"/>
    <property type="match status" value="1"/>
</dbReference>
<evidence type="ECO:0000313" key="10">
    <source>
        <dbReference type="EMBL" id="OHW62562.1"/>
    </source>
</evidence>
<keyword evidence="8 9" id="KW-0862">Zinc</keyword>
<comment type="function">
    <text evidence="9">Single strand-specific metallo-endoribonuclease involved in late-stage 70S ribosome quality control and in maturation of the 3' terminus of the 16S rRNA.</text>
</comment>
<dbReference type="Gene3D" id="3.40.390.30">
    <property type="entry name" value="Metalloproteases ('zincins'), catalytic domain"/>
    <property type="match status" value="1"/>
</dbReference>
<dbReference type="STRING" id="39480.EUAN_11270"/>
<dbReference type="GO" id="GO:0008270">
    <property type="term" value="F:zinc ion binding"/>
    <property type="evidence" value="ECO:0007669"/>
    <property type="project" value="UniProtKB-UniRule"/>
</dbReference>
<keyword evidence="4 9" id="KW-0540">Nuclease</keyword>
<dbReference type="SUPFAM" id="SSF55486">
    <property type="entry name" value="Metalloproteases ('zincins'), catalytic domain"/>
    <property type="match status" value="1"/>
</dbReference>
<gene>
    <name evidence="9 10" type="primary">ybeY</name>
    <name evidence="10" type="ORF">EUAN_11270</name>
</gene>
<protein>
    <recommendedName>
        <fullName evidence="9">Endoribonuclease YbeY</fullName>
        <ecNumber evidence="9">3.1.-.-</ecNumber>
    </recommendedName>
</protein>
<evidence type="ECO:0000256" key="3">
    <source>
        <dbReference type="ARBA" id="ARBA00022552"/>
    </source>
</evidence>
<proteinExistence type="inferred from homology"/>
<evidence type="ECO:0000256" key="6">
    <source>
        <dbReference type="ARBA" id="ARBA00022759"/>
    </source>
</evidence>
<dbReference type="RefSeq" id="WP_071062537.1">
    <property type="nucleotide sequence ID" value="NZ_MKIE01000003.1"/>
</dbReference>
<evidence type="ECO:0000256" key="9">
    <source>
        <dbReference type="HAMAP-Rule" id="MF_00009"/>
    </source>
</evidence>
<comment type="subcellular location">
    <subcellularLocation>
        <location evidence="9">Cytoplasm</location>
    </subcellularLocation>
</comment>
<keyword evidence="9" id="KW-0963">Cytoplasm</keyword>
<dbReference type="GO" id="GO:0004521">
    <property type="term" value="F:RNA endonuclease activity"/>
    <property type="evidence" value="ECO:0007669"/>
    <property type="project" value="UniProtKB-UniRule"/>
</dbReference>
<comment type="caution">
    <text evidence="10">The sequence shown here is derived from an EMBL/GenBank/DDBJ whole genome shotgun (WGS) entry which is preliminary data.</text>
</comment>
<dbReference type="EC" id="3.1.-.-" evidence="9"/>
<keyword evidence="7 9" id="KW-0378">Hydrolase</keyword>
<comment type="similarity">
    <text evidence="1 9">Belongs to the endoribonuclease YbeY family.</text>
</comment>
<accession>A0A1S1V7M4</accession>
<comment type="cofactor">
    <cofactor evidence="9">
        <name>Zn(2+)</name>
        <dbReference type="ChEBI" id="CHEBI:29105"/>
    </cofactor>
    <text evidence="9">Binds 1 zinc ion.</text>
</comment>
<feature type="binding site" evidence="9">
    <location>
        <position position="134"/>
    </location>
    <ligand>
        <name>Zn(2+)</name>
        <dbReference type="ChEBI" id="CHEBI:29105"/>
        <note>catalytic</note>
    </ligand>
</feature>
<sequence>MNIFINNEQDIVEIPEDINEAIESAVKAVLEQEKGETGYEVSISFVDDERIKELNRIYRGKDAPTDVLSFPLYEDEEIESLEKSLHMDIEELLGDVVISAQTAKRQAKSYGHSFKREVAYLVIHSMLHLLGYDHMEEDDKLLMRGKEKEAIKKIKIYKDGLN</sequence>
<dbReference type="GO" id="GO:0005737">
    <property type="term" value="C:cytoplasm"/>
    <property type="evidence" value="ECO:0007669"/>
    <property type="project" value="UniProtKB-SubCell"/>
</dbReference>
<dbReference type="GO" id="GO:0006364">
    <property type="term" value="P:rRNA processing"/>
    <property type="evidence" value="ECO:0007669"/>
    <property type="project" value="UniProtKB-UniRule"/>
</dbReference>
<dbReference type="EMBL" id="MKIE01000003">
    <property type="protein sequence ID" value="OHW62562.1"/>
    <property type="molecule type" value="Genomic_DNA"/>
</dbReference>
<feature type="binding site" evidence="9">
    <location>
        <position position="128"/>
    </location>
    <ligand>
        <name>Zn(2+)</name>
        <dbReference type="ChEBI" id="CHEBI:29105"/>
        <note>catalytic</note>
    </ligand>
</feature>
<keyword evidence="3 9" id="KW-0698">rRNA processing</keyword>
<dbReference type="InterPro" id="IPR023091">
    <property type="entry name" value="MetalPrtase_cat_dom_sf_prd"/>
</dbReference>
<evidence type="ECO:0000256" key="1">
    <source>
        <dbReference type="ARBA" id="ARBA00010875"/>
    </source>
</evidence>
<evidence type="ECO:0000313" key="11">
    <source>
        <dbReference type="Proteomes" id="UP000180254"/>
    </source>
</evidence>
<dbReference type="InterPro" id="IPR002036">
    <property type="entry name" value="YbeY"/>
</dbReference>
<evidence type="ECO:0000256" key="4">
    <source>
        <dbReference type="ARBA" id="ARBA00022722"/>
    </source>
</evidence>
<dbReference type="Pfam" id="PF02130">
    <property type="entry name" value="YbeY"/>
    <property type="match status" value="1"/>
</dbReference>
<dbReference type="PANTHER" id="PTHR46986">
    <property type="entry name" value="ENDORIBONUCLEASE YBEY, CHLOROPLASTIC"/>
    <property type="match status" value="1"/>
</dbReference>
<name>A0A1S1V7M4_9FIRM</name>
<evidence type="ECO:0000256" key="8">
    <source>
        <dbReference type="ARBA" id="ARBA00022833"/>
    </source>
</evidence>
<dbReference type="GO" id="GO:0004222">
    <property type="term" value="F:metalloendopeptidase activity"/>
    <property type="evidence" value="ECO:0007669"/>
    <property type="project" value="InterPro"/>
</dbReference>
<dbReference type="HAMAP" id="MF_00009">
    <property type="entry name" value="Endoribonucl_YbeY"/>
    <property type="match status" value="1"/>
</dbReference>
<keyword evidence="6 9" id="KW-0255">Endonuclease</keyword>
<keyword evidence="11" id="KW-1185">Reference proteome</keyword>
<evidence type="ECO:0000256" key="2">
    <source>
        <dbReference type="ARBA" id="ARBA00022517"/>
    </source>
</evidence>
<reference evidence="10 11" key="1">
    <citation type="submission" date="2016-09" db="EMBL/GenBank/DDBJ databases">
        <title>Genome sequence of Eubacterium angustum.</title>
        <authorList>
            <person name="Poehlein A."/>
            <person name="Daniel R."/>
        </authorList>
    </citation>
    <scope>NUCLEOTIDE SEQUENCE [LARGE SCALE GENOMIC DNA]</scope>
    <source>
        <strain evidence="10 11">DSM 1989</strain>
    </source>
</reference>
<dbReference type="AlphaFoldDB" id="A0A1S1V7M4"/>
<dbReference type="Proteomes" id="UP000180254">
    <property type="component" value="Unassembled WGS sequence"/>
</dbReference>
<keyword evidence="2 9" id="KW-0690">Ribosome biogenesis</keyword>
<dbReference type="PANTHER" id="PTHR46986:SF1">
    <property type="entry name" value="ENDORIBONUCLEASE YBEY, CHLOROPLASTIC"/>
    <property type="match status" value="1"/>
</dbReference>